<feature type="transmembrane region" description="Helical" evidence="1">
    <location>
        <begin position="7"/>
        <end position="27"/>
    </location>
</feature>
<dbReference type="STRING" id="1415657.FNIIJ_018"/>
<dbReference type="EMBL" id="CP006873">
    <property type="protein sequence ID" value="AID37324.1"/>
    <property type="molecule type" value="Genomic_DNA"/>
</dbReference>
<dbReference type="InterPro" id="IPR008620">
    <property type="entry name" value="FixH"/>
</dbReference>
<reference evidence="2 3" key="1">
    <citation type="journal article" date="2014" name="Genome Biol. Evol.">
        <title>Genome sequence of "Candidatus Walczuchella monophlebidarum" the flavobacterial endosymbiont of Llaveia axin axin (Hemiptera: Coccoidea: Monophlebidae).</title>
        <authorList>
            <person name="Rosas-Perez T."/>
            <person name="Rosenblueth M."/>
            <person name="Rincon-Rosales R."/>
            <person name="Mora J."/>
            <person name="Martinez-Romero E."/>
        </authorList>
    </citation>
    <scope>NUCLEOTIDE SEQUENCE [LARGE SCALE GENOMIC DNA]</scope>
    <source>
        <strain evidence="2">FNIIJ</strain>
    </source>
</reference>
<accession>A0A068DSH3</accession>
<dbReference type="Pfam" id="PF05751">
    <property type="entry name" value="FixH"/>
    <property type="match status" value="1"/>
</dbReference>
<evidence type="ECO:0000313" key="3">
    <source>
        <dbReference type="Proteomes" id="UP000027148"/>
    </source>
</evidence>
<keyword evidence="1" id="KW-1133">Transmembrane helix</keyword>
<sequence length="150" mass="17768">MKVRIHWGIGLSIALICFMIFIIYISFIRKNVESELVSDRYYEDEMKYQEIIDERNNANALDETVSIKVLPIGIKICFPKKFSYENTMGQLNLMRPSNKGLDVQRSLDMNIYGEVLIPRKMLQKGCYILIMRWESKGKKYFVEKNIIWKI</sequence>
<gene>
    <name evidence="2" type="primary">ccoH</name>
    <name evidence="2" type="ORF">FNIIJ_018</name>
</gene>
<keyword evidence="3" id="KW-1185">Reference proteome</keyword>
<keyword evidence="1" id="KW-0472">Membrane</keyword>
<protein>
    <submittedName>
        <fullName evidence="2">Cytochrome cbb3 oxidase maturation protein CcoH</fullName>
    </submittedName>
</protein>
<organism evidence="2 3">
    <name type="scientific">Candidatus Walczuchella monophlebidarum</name>
    <dbReference type="NCBI Taxonomy" id="1415657"/>
    <lineage>
        <taxon>Bacteria</taxon>
        <taxon>Pseudomonadati</taxon>
        <taxon>Bacteroidota</taxon>
        <taxon>Flavobacteriia</taxon>
        <taxon>Flavobacteriales</taxon>
        <taxon>Candidatus Walczuchella</taxon>
    </lineage>
</organism>
<evidence type="ECO:0000256" key="1">
    <source>
        <dbReference type="SAM" id="Phobius"/>
    </source>
</evidence>
<dbReference type="KEGG" id="elv:FNIIJ_018"/>
<dbReference type="AlphaFoldDB" id="A0A068DSH3"/>
<dbReference type="RefSeq" id="WP_038436039.1">
    <property type="nucleotide sequence ID" value="NZ_CP006873.1"/>
</dbReference>
<name>A0A068DSH3_9FLAO</name>
<dbReference type="OrthoDB" id="1493774at2"/>
<dbReference type="HOGENOM" id="CLU_142165_1_0_10"/>
<keyword evidence="1" id="KW-0812">Transmembrane</keyword>
<evidence type="ECO:0000313" key="2">
    <source>
        <dbReference type="EMBL" id="AID37324.1"/>
    </source>
</evidence>
<proteinExistence type="predicted"/>
<dbReference type="Proteomes" id="UP000027148">
    <property type="component" value="Chromosome"/>
</dbReference>